<sequence length="205" mass="22684">MIRPLLWLSLIAACVSPVLSQEASPEKRAQKLHALSFGEQCHSEGGYRPDDPIESWTFDYMPSWSEGSEEDKADVTLVRIFCSSGAYNETHAYYLLREYEGMTVVGFAEPAFDVKYENDNFDGAVEAITTVGMSATGLLVNSLFDPETLSIDSFSKWRGLGDASSSGQWMFRDGAFVLVRYAVDASYDGEINPEVLVDYLDQAGP</sequence>
<accession>A0A7W6IJ26</accession>
<dbReference type="AlphaFoldDB" id="A0A7W6IJ26"/>
<comment type="caution">
    <text evidence="2">The sequence shown here is derived from an EMBL/GenBank/DDBJ whole genome shotgun (WGS) entry which is preliminary data.</text>
</comment>
<feature type="signal peptide" evidence="1">
    <location>
        <begin position="1"/>
        <end position="20"/>
    </location>
</feature>
<dbReference type="RefSeq" id="WP_183309365.1">
    <property type="nucleotide sequence ID" value="NZ_JACIEW010000001.1"/>
</dbReference>
<dbReference type="InterPro" id="IPR009560">
    <property type="entry name" value="DUF1176"/>
</dbReference>
<evidence type="ECO:0000256" key="1">
    <source>
        <dbReference type="SAM" id="SignalP"/>
    </source>
</evidence>
<keyword evidence="3" id="KW-1185">Reference proteome</keyword>
<dbReference type="Pfam" id="PF06674">
    <property type="entry name" value="DUF1176"/>
    <property type="match status" value="1"/>
</dbReference>
<reference evidence="2 3" key="1">
    <citation type="submission" date="2020-08" db="EMBL/GenBank/DDBJ databases">
        <title>Genomic Encyclopedia of Type Strains, Phase IV (KMG-IV): sequencing the most valuable type-strain genomes for metagenomic binning, comparative biology and taxonomic classification.</title>
        <authorList>
            <person name="Goeker M."/>
        </authorList>
    </citation>
    <scope>NUCLEOTIDE SEQUENCE [LARGE SCALE GENOMIC DNA]</scope>
    <source>
        <strain evidence="2 3">DSM 23447</strain>
    </source>
</reference>
<evidence type="ECO:0008006" key="4">
    <source>
        <dbReference type="Google" id="ProtNLM"/>
    </source>
</evidence>
<name>A0A7W6IJ26_9HYPH</name>
<gene>
    <name evidence="2" type="ORF">GGR20_000184</name>
</gene>
<organism evidence="2 3">
    <name type="scientific">Devosia subaequoris</name>
    <dbReference type="NCBI Taxonomy" id="395930"/>
    <lineage>
        <taxon>Bacteria</taxon>
        <taxon>Pseudomonadati</taxon>
        <taxon>Pseudomonadota</taxon>
        <taxon>Alphaproteobacteria</taxon>
        <taxon>Hyphomicrobiales</taxon>
        <taxon>Devosiaceae</taxon>
        <taxon>Devosia</taxon>
    </lineage>
</organism>
<protein>
    <recommendedName>
        <fullName evidence="4">DUF1176 domain-containing protein</fullName>
    </recommendedName>
</protein>
<proteinExistence type="predicted"/>
<keyword evidence="1" id="KW-0732">Signal</keyword>
<dbReference type="Proteomes" id="UP000547011">
    <property type="component" value="Unassembled WGS sequence"/>
</dbReference>
<evidence type="ECO:0000313" key="3">
    <source>
        <dbReference type="Proteomes" id="UP000547011"/>
    </source>
</evidence>
<dbReference type="EMBL" id="JACIEW010000001">
    <property type="protein sequence ID" value="MBB4050566.1"/>
    <property type="molecule type" value="Genomic_DNA"/>
</dbReference>
<evidence type="ECO:0000313" key="2">
    <source>
        <dbReference type="EMBL" id="MBB4050566.1"/>
    </source>
</evidence>
<feature type="chain" id="PRO_5031523420" description="DUF1176 domain-containing protein" evidence="1">
    <location>
        <begin position="21"/>
        <end position="205"/>
    </location>
</feature>